<dbReference type="OrthoDB" id="5234696at2759"/>
<dbReference type="STRING" id="252740.A0A423WFY9"/>
<evidence type="ECO:0000313" key="2">
    <source>
        <dbReference type="EMBL" id="ROW02300.1"/>
    </source>
</evidence>
<protein>
    <submittedName>
        <fullName evidence="2">Uncharacterized protein</fullName>
    </submittedName>
</protein>
<evidence type="ECO:0000313" key="3">
    <source>
        <dbReference type="Proteomes" id="UP000284375"/>
    </source>
</evidence>
<organism evidence="2 3">
    <name type="scientific">Cytospora chrysosperma</name>
    <name type="common">Cytospora canker fungus</name>
    <name type="synonym">Sphaeria chrysosperma</name>
    <dbReference type="NCBI Taxonomy" id="252740"/>
    <lineage>
        <taxon>Eukaryota</taxon>
        <taxon>Fungi</taxon>
        <taxon>Dikarya</taxon>
        <taxon>Ascomycota</taxon>
        <taxon>Pezizomycotina</taxon>
        <taxon>Sordariomycetes</taxon>
        <taxon>Sordariomycetidae</taxon>
        <taxon>Diaporthales</taxon>
        <taxon>Cytosporaceae</taxon>
        <taxon>Cytospora</taxon>
    </lineage>
</organism>
<dbReference type="EMBL" id="LJZO01000005">
    <property type="protein sequence ID" value="ROW02300.1"/>
    <property type="molecule type" value="Genomic_DNA"/>
</dbReference>
<gene>
    <name evidence="2" type="ORF">VSDG_02353</name>
</gene>
<comment type="caution">
    <text evidence="2">The sequence shown here is derived from an EMBL/GenBank/DDBJ whole genome shotgun (WGS) entry which is preliminary data.</text>
</comment>
<sequence length="384" mass="43125">MSLTEIDHPMSVEMTSRIPSKDEAHISHYPLNMDLPFERYEHRRLAARDILVHRIISKLLYPGSRGLAQVYGTRRSNAHGLHNFGAVRKYDRILARDLELLRKMLTTCSATDNLYDPFIKPVRMALQPQYRVGGLAGLQPPTSILDLPGHEGSHLQVTIEEEILDLIRRHYLEFDDPSTRLWLDATQPLMPSSYNTLPSMPKAKDTHAALAQQRKKVDWFSRGQDEKRWYLEDTEHLQSLQGSTRTSHSLRLYDGGALLPPLRQPLLQARAARMKYLTMKTEQGDCQGSTPQKLYSMPPRGGAGDINISGSEICGLRPRLTLQVAGPGGGWTEMVSGPPAAGVTRKETEEGWGDAGADEHRVNRLLTCSPRLGCRGAFFIPERC</sequence>
<feature type="region of interest" description="Disordered" evidence="1">
    <location>
        <begin position="333"/>
        <end position="355"/>
    </location>
</feature>
<reference evidence="2 3" key="1">
    <citation type="submission" date="2015-09" db="EMBL/GenBank/DDBJ databases">
        <title>Host preference determinants of Valsa canker pathogens revealed by comparative genomics.</title>
        <authorList>
            <person name="Yin Z."/>
            <person name="Huang L."/>
        </authorList>
    </citation>
    <scope>NUCLEOTIDE SEQUENCE [LARGE SCALE GENOMIC DNA]</scope>
    <source>
        <strain evidence="2 3">YSFL</strain>
    </source>
</reference>
<dbReference type="Proteomes" id="UP000284375">
    <property type="component" value="Unassembled WGS sequence"/>
</dbReference>
<accession>A0A423WFY9</accession>
<name>A0A423WFY9_CYTCH</name>
<dbReference type="AlphaFoldDB" id="A0A423WFY9"/>
<proteinExistence type="predicted"/>
<evidence type="ECO:0000256" key="1">
    <source>
        <dbReference type="SAM" id="MobiDB-lite"/>
    </source>
</evidence>
<keyword evidence="3" id="KW-1185">Reference proteome</keyword>